<organism evidence="1 2">
    <name type="scientific">Nocardia puris</name>
    <dbReference type="NCBI Taxonomy" id="208602"/>
    <lineage>
        <taxon>Bacteria</taxon>
        <taxon>Bacillati</taxon>
        <taxon>Actinomycetota</taxon>
        <taxon>Actinomycetes</taxon>
        <taxon>Mycobacteriales</taxon>
        <taxon>Nocardiaceae</taxon>
        <taxon>Nocardia</taxon>
    </lineage>
</organism>
<comment type="caution">
    <text evidence="1">The sequence shown here is derived from an EMBL/GenBank/DDBJ whole genome shotgun (WGS) entry which is preliminary data.</text>
</comment>
<protein>
    <submittedName>
        <fullName evidence="1">Uncharacterized protein</fullName>
    </submittedName>
</protein>
<dbReference type="Proteomes" id="UP000252586">
    <property type="component" value="Unassembled WGS sequence"/>
</dbReference>
<dbReference type="STRING" id="1210090.GCA_001613185_05088"/>
<dbReference type="OrthoDB" id="4569066at2"/>
<proteinExistence type="predicted"/>
<reference evidence="1 2" key="1">
    <citation type="submission" date="2018-06" db="EMBL/GenBank/DDBJ databases">
        <title>Genomic Encyclopedia of Type Strains, Phase IV (KMG-IV): sequencing the most valuable type-strain genomes for metagenomic binning, comparative biology and taxonomic classification.</title>
        <authorList>
            <person name="Goeker M."/>
        </authorList>
    </citation>
    <scope>NUCLEOTIDE SEQUENCE [LARGE SCALE GENOMIC DNA]</scope>
    <source>
        <strain evidence="1 2">DSM 44599</strain>
    </source>
</reference>
<dbReference type="AlphaFoldDB" id="A0A366DF55"/>
<name>A0A366DF55_9NOCA</name>
<keyword evidence="2" id="KW-1185">Reference proteome</keyword>
<sequence>MTALLTVLIFAAAGGAAYLLLRRDAVAALLDDQLHPWASIREGGVNHYDELRQYADIAAVRAHSDAQGLPSAAAEGTLESLTMRTALQPEATPSPTPIS</sequence>
<dbReference type="EMBL" id="QNRE01000010">
    <property type="protein sequence ID" value="RBO87878.1"/>
    <property type="molecule type" value="Genomic_DNA"/>
</dbReference>
<dbReference type="RefSeq" id="WP_067511902.1">
    <property type="nucleotide sequence ID" value="NZ_CP107943.1"/>
</dbReference>
<accession>A0A366DF55</accession>
<gene>
    <name evidence="1" type="ORF">DFR74_110133</name>
</gene>
<evidence type="ECO:0000313" key="2">
    <source>
        <dbReference type="Proteomes" id="UP000252586"/>
    </source>
</evidence>
<evidence type="ECO:0000313" key="1">
    <source>
        <dbReference type="EMBL" id="RBO87878.1"/>
    </source>
</evidence>